<evidence type="ECO:0000313" key="3">
    <source>
        <dbReference type="EMBL" id="GAA3394060.1"/>
    </source>
</evidence>
<feature type="domain" description="MobA-like NTP transferase" evidence="2">
    <location>
        <begin position="22"/>
        <end position="159"/>
    </location>
</feature>
<keyword evidence="1" id="KW-0808">Transferase</keyword>
<sequence>MASSSRRSGPNRTVKPVDPYGALVLAGGSARRLGGVHKPGLLVGGVRLLDRVLAAVPDAAPRVVVGPPQPTPPDVRMVREEPPGGGPVAALSAGLTALGDAAQQPISRLALLAGDLPFLSPAVITALRRGADGRDGAVLVDPDGRDQYLAGVYRLEALADAVASVGPPTGVPLRRVVTRLDLARIAAPDRPDGAPPWLDCDDADDVRAAEAFARRASGQ</sequence>
<comment type="caution">
    <text evidence="3">The sequence shown here is derived from an EMBL/GenBank/DDBJ whole genome shotgun (WGS) entry which is preliminary data.</text>
</comment>
<dbReference type="InterPro" id="IPR029044">
    <property type="entry name" value="Nucleotide-diphossugar_trans"/>
</dbReference>
<dbReference type="Proteomes" id="UP001501676">
    <property type="component" value="Unassembled WGS sequence"/>
</dbReference>
<dbReference type="Pfam" id="PF12804">
    <property type="entry name" value="NTP_transf_3"/>
    <property type="match status" value="1"/>
</dbReference>
<keyword evidence="4" id="KW-1185">Reference proteome</keyword>
<dbReference type="SUPFAM" id="SSF53448">
    <property type="entry name" value="Nucleotide-diphospho-sugar transferases"/>
    <property type="match status" value="1"/>
</dbReference>
<dbReference type="EMBL" id="BAAAYN010000044">
    <property type="protein sequence ID" value="GAA3394060.1"/>
    <property type="molecule type" value="Genomic_DNA"/>
</dbReference>
<accession>A0ABP6T7D0</accession>
<evidence type="ECO:0000313" key="4">
    <source>
        <dbReference type="Proteomes" id="UP001501676"/>
    </source>
</evidence>
<evidence type="ECO:0000256" key="1">
    <source>
        <dbReference type="ARBA" id="ARBA00022679"/>
    </source>
</evidence>
<proteinExistence type="predicted"/>
<dbReference type="Gene3D" id="3.90.550.10">
    <property type="entry name" value="Spore Coat Polysaccharide Biosynthesis Protein SpsA, Chain A"/>
    <property type="match status" value="1"/>
</dbReference>
<dbReference type="PANTHER" id="PTHR19136:SF81">
    <property type="entry name" value="MOLYBDENUM COFACTOR GUANYLYLTRANSFERASE"/>
    <property type="match status" value="1"/>
</dbReference>
<evidence type="ECO:0000259" key="2">
    <source>
        <dbReference type="Pfam" id="PF12804"/>
    </source>
</evidence>
<organism evidence="3 4">
    <name type="scientific">Cryptosporangium minutisporangium</name>
    <dbReference type="NCBI Taxonomy" id="113569"/>
    <lineage>
        <taxon>Bacteria</taxon>
        <taxon>Bacillati</taxon>
        <taxon>Actinomycetota</taxon>
        <taxon>Actinomycetes</taxon>
        <taxon>Cryptosporangiales</taxon>
        <taxon>Cryptosporangiaceae</taxon>
        <taxon>Cryptosporangium</taxon>
    </lineage>
</organism>
<dbReference type="InterPro" id="IPR025877">
    <property type="entry name" value="MobA-like_NTP_Trfase"/>
</dbReference>
<dbReference type="PANTHER" id="PTHR19136">
    <property type="entry name" value="MOLYBDENUM COFACTOR GUANYLYLTRANSFERASE"/>
    <property type="match status" value="1"/>
</dbReference>
<gene>
    <name evidence="3" type="ORF">GCM10020369_62020</name>
</gene>
<reference evidence="4" key="1">
    <citation type="journal article" date="2019" name="Int. J. Syst. Evol. Microbiol.">
        <title>The Global Catalogue of Microorganisms (GCM) 10K type strain sequencing project: providing services to taxonomists for standard genome sequencing and annotation.</title>
        <authorList>
            <consortium name="The Broad Institute Genomics Platform"/>
            <consortium name="The Broad Institute Genome Sequencing Center for Infectious Disease"/>
            <person name="Wu L."/>
            <person name="Ma J."/>
        </authorList>
    </citation>
    <scope>NUCLEOTIDE SEQUENCE [LARGE SCALE GENOMIC DNA]</scope>
    <source>
        <strain evidence="4">JCM 9458</strain>
    </source>
</reference>
<protein>
    <recommendedName>
        <fullName evidence="2">MobA-like NTP transferase domain-containing protein</fullName>
    </recommendedName>
</protein>
<name>A0ABP6T7D0_9ACTN</name>